<name>A0A5J4TE40_9EUKA</name>
<dbReference type="OrthoDB" id="19742at2759"/>
<proteinExistence type="predicted"/>
<evidence type="ECO:0000313" key="6">
    <source>
        <dbReference type="Proteomes" id="UP000324800"/>
    </source>
</evidence>
<dbReference type="InterPro" id="IPR035979">
    <property type="entry name" value="RBD_domain_sf"/>
</dbReference>
<reference evidence="5 6" key="1">
    <citation type="submission" date="2019-03" db="EMBL/GenBank/DDBJ databases">
        <title>Single cell metagenomics reveals metabolic interactions within the superorganism composed of flagellate Streblomastix strix and complex community of Bacteroidetes bacteria on its surface.</title>
        <authorList>
            <person name="Treitli S.C."/>
            <person name="Kolisko M."/>
            <person name="Husnik F."/>
            <person name="Keeling P."/>
            <person name="Hampl V."/>
        </authorList>
    </citation>
    <scope>NUCLEOTIDE SEQUENCE [LARGE SCALE GENOMIC DNA]</scope>
    <source>
        <strain evidence="5">ST1C</strain>
    </source>
</reference>
<feature type="non-terminal residue" evidence="5">
    <location>
        <position position="141"/>
    </location>
</feature>
<accession>A0A5J4TE40</accession>
<evidence type="ECO:0000259" key="4">
    <source>
        <dbReference type="PROSITE" id="PS50102"/>
    </source>
</evidence>
<dbReference type="Proteomes" id="UP000324800">
    <property type="component" value="Unassembled WGS sequence"/>
</dbReference>
<comment type="caution">
    <text evidence="5">The sequence shown here is derived from an EMBL/GenBank/DDBJ whole genome shotgun (WGS) entry which is preliminary data.</text>
</comment>
<dbReference type="InterPro" id="IPR012677">
    <property type="entry name" value="Nucleotide-bd_a/b_plait_sf"/>
</dbReference>
<dbReference type="GO" id="GO:0003723">
    <property type="term" value="F:RNA binding"/>
    <property type="evidence" value="ECO:0007669"/>
    <property type="project" value="UniProtKB-UniRule"/>
</dbReference>
<sequence length="141" mass="16400">MLKSEVEADERQAQINFKIQLDAQNALEEIDGKIIRDSDLAVKLEIQQIERFTNMQSNMLYIGDLEHDTNEDILRNFFEKKAPGVNINVKMCLDHLNPHKSLGYGYLNFDTQADAQKVLDDLNYSELKPNGRAFRLMWRQP</sequence>
<feature type="domain" description="RRM" evidence="4">
    <location>
        <begin position="58"/>
        <end position="141"/>
    </location>
</feature>
<gene>
    <name evidence="5" type="ORF">EZS28_048573</name>
</gene>
<dbReference type="Pfam" id="PF00076">
    <property type="entry name" value="RRM_1"/>
    <property type="match status" value="1"/>
</dbReference>
<dbReference type="SUPFAM" id="SSF54928">
    <property type="entry name" value="RNA-binding domain, RBD"/>
    <property type="match status" value="1"/>
</dbReference>
<protein>
    <recommendedName>
        <fullName evidence="4">RRM domain-containing protein</fullName>
    </recommendedName>
</protein>
<evidence type="ECO:0000313" key="5">
    <source>
        <dbReference type="EMBL" id="KAA6355900.1"/>
    </source>
</evidence>
<keyword evidence="2 3" id="KW-0694">RNA-binding</keyword>
<dbReference type="SMART" id="SM00360">
    <property type="entry name" value="RRM"/>
    <property type="match status" value="1"/>
</dbReference>
<dbReference type="PANTHER" id="PTHR24012">
    <property type="entry name" value="RNA BINDING PROTEIN"/>
    <property type="match status" value="1"/>
</dbReference>
<evidence type="ECO:0000256" key="1">
    <source>
        <dbReference type="ARBA" id="ARBA00022737"/>
    </source>
</evidence>
<dbReference type="InterPro" id="IPR000504">
    <property type="entry name" value="RRM_dom"/>
</dbReference>
<evidence type="ECO:0000256" key="3">
    <source>
        <dbReference type="PROSITE-ProRule" id="PRU00176"/>
    </source>
</evidence>
<keyword evidence="1" id="KW-0677">Repeat</keyword>
<dbReference type="PROSITE" id="PS50102">
    <property type="entry name" value="RRM"/>
    <property type="match status" value="1"/>
</dbReference>
<dbReference type="EMBL" id="SNRW01033847">
    <property type="protein sequence ID" value="KAA6355900.1"/>
    <property type="molecule type" value="Genomic_DNA"/>
</dbReference>
<organism evidence="5 6">
    <name type="scientific">Streblomastix strix</name>
    <dbReference type="NCBI Taxonomy" id="222440"/>
    <lineage>
        <taxon>Eukaryota</taxon>
        <taxon>Metamonada</taxon>
        <taxon>Preaxostyla</taxon>
        <taxon>Oxymonadida</taxon>
        <taxon>Streblomastigidae</taxon>
        <taxon>Streblomastix</taxon>
    </lineage>
</organism>
<dbReference type="Gene3D" id="3.30.70.330">
    <property type="match status" value="1"/>
</dbReference>
<evidence type="ECO:0000256" key="2">
    <source>
        <dbReference type="ARBA" id="ARBA00022884"/>
    </source>
</evidence>
<dbReference type="AlphaFoldDB" id="A0A5J4TE40"/>